<dbReference type="Pfam" id="PF01694">
    <property type="entry name" value="Rhomboid"/>
    <property type="match status" value="1"/>
</dbReference>
<proteinExistence type="predicted"/>
<evidence type="ECO:0000256" key="3">
    <source>
        <dbReference type="ARBA" id="ARBA00022989"/>
    </source>
</evidence>
<gene>
    <name evidence="7" type="ORF">ACFR9U_17345</name>
</gene>
<feature type="transmembrane region" description="Helical" evidence="5">
    <location>
        <begin position="148"/>
        <end position="170"/>
    </location>
</feature>
<evidence type="ECO:0000256" key="1">
    <source>
        <dbReference type="ARBA" id="ARBA00004141"/>
    </source>
</evidence>
<feature type="domain" description="Peptidase S54 rhomboid" evidence="6">
    <location>
        <begin position="96"/>
        <end position="255"/>
    </location>
</feature>
<comment type="caution">
    <text evidence="7">The sequence shown here is derived from an EMBL/GenBank/DDBJ whole genome shotgun (WGS) entry which is preliminary data.</text>
</comment>
<sequence length="549" mass="59061">MGALQFVVGPAWLPVWPMLVCSGVLLSLGIALRIARPQGAWGRRLRSRFFLGIPWGSLLTLVGVGGVYLFLQGGLAHPRRPLVIPFRAWSYFYPFGIVTAPFTHAGLAHVTGNLMGTLAFAPIAEYAWSHFPTARGSQSFSGWRANPFVRILVFPVVVFVVGLLTGVFAVGPVIGFSGVVFAFAGFALVSYPITTVVALSGMQVLNLVYRAMLNPVTTAQAGPGGFSAPWWSQIAIQGHALGLLLGVLLGAYVAYRRDRTPTAGRLWIATVIFVVAQSLWAVYWFRGGGKYVLFRAVGAFLVFLLAALVTAAVTASSRTLVGPIDLRSREAAIGLLISVTLAISVAAVPVNLVTVSEEPFDASVDVEDYTVTYAEDVEDQYVSAFDVSLLGETTDLNTSGVIVVSERRSIFQTVVSKTRLAYNGRARVVVGGPGWRETVVVNRTGWQAAGNSSVYKVFLNPSDGDRRLAFQSKATTIEPRIAGRRILIQPTATSFNFTVIDENQTVGTTAVPAPGANVTAGGLRFNRTDKSVFVERKGTKVRVARKERS</sequence>
<dbReference type="Gene3D" id="1.20.1540.10">
    <property type="entry name" value="Rhomboid-like"/>
    <property type="match status" value="1"/>
</dbReference>
<accession>A0ABD6CHM0</accession>
<dbReference type="AlphaFoldDB" id="A0ABD6CHM0"/>
<comment type="subcellular location">
    <subcellularLocation>
        <location evidence="1">Membrane</location>
        <topology evidence="1">Multi-pass membrane protein</topology>
    </subcellularLocation>
</comment>
<feature type="transmembrane region" description="Helical" evidence="5">
    <location>
        <begin position="234"/>
        <end position="254"/>
    </location>
</feature>
<dbReference type="SUPFAM" id="SSF144091">
    <property type="entry name" value="Rhomboid-like"/>
    <property type="match status" value="1"/>
</dbReference>
<dbReference type="InterPro" id="IPR022764">
    <property type="entry name" value="Peptidase_S54_rhomboid_dom"/>
</dbReference>
<keyword evidence="7" id="KW-0645">Protease</keyword>
<dbReference type="GO" id="GO:0006508">
    <property type="term" value="P:proteolysis"/>
    <property type="evidence" value="ECO:0007669"/>
    <property type="project" value="UniProtKB-KW"/>
</dbReference>
<keyword evidence="8" id="KW-1185">Reference proteome</keyword>
<dbReference type="EC" id="3.4.21.105" evidence="7"/>
<evidence type="ECO:0000313" key="7">
    <source>
        <dbReference type="EMBL" id="MFD1588747.1"/>
    </source>
</evidence>
<evidence type="ECO:0000259" key="6">
    <source>
        <dbReference type="Pfam" id="PF01694"/>
    </source>
</evidence>
<keyword evidence="3 5" id="KW-1133">Transmembrane helix</keyword>
<evidence type="ECO:0000256" key="2">
    <source>
        <dbReference type="ARBA" id="ARBA00022692"/>
    </source>
</evidence>
<feature type="transmembrane region" description="Helical" evidence="5">
    <location>
        <begin position="266"/>
        <end position="285"/>
    </location>
</feature>
<organism evidence="7 8">
    <name type="scientific">Halorientalis brevis</name>
    <dbReference type="NCBI Taxonomy" id="1126241"/>
    <lineage>
        <taxon>Archaea</taxon>
        <taxon>Methanobacteriati</taxon>
        <taxon>Methanobacteriota</taxon>
        <taxon>Stenosarchaea group</taxon>
        <taxon>Halobacteria</taxon>
        <taxon>Halobacteriales</taxon>
        <taxon>Haloarculaceae</taxon>
        <taxon>Halorientalis</taxon>
    </lineage>
</organism>
<feature type="transmembrane region" description="Helical" evidence="5">
    <location>
        <begin position="91"/>
        <end position="110"/>
    </location>
</feature>
<feature type="transmembrane region" description="Helical" evidence="5">
    <location>
        <begin position="333"/>
        <end position="353"/>
    </location>
</feature>
<feature type="transmembrane region" description="Helical" evidence="5">
    <location>
        <begin position="15"/>
        <end position="35"/>
    </location>
</feature>
<protein>
    <submittedName>
        <fullName evidence="7">Rhomboid family intramembrane serine protease</fullName>
        <ecNumber evidence="7">3.4.21.105</ecNumber>
    </submittedName>
</protein>
<dbReference type="GO" id="GO:0008233">
    <property type="term" value="F:peptidase activity"/>
    <property type="evidence" value="ECO:0007669"/>
    <property type="project" value="UniProtKB-KW"/>
</dbReference>
<evidence type="ECO:0000313" key="8">
    <source>
        <dbReference type="Proteomes" id="UP001597119"/>
    </source>
</evidence>
<dbReference type="GO" id="GO:0016020">
    <property type="term" value="C:membrane"/>
    <property type="evidence" value="ECO:0007669"/>
    <property type="project" value="UniProtKB-SubCell"/>
</dbReference>
<evidence type="ECO:0000256" key="4">
    <source>
        <dbReference type="ARBA" id="ARBA00023136"/>
    </source>
</evidence>
<feature type="transmembrane region" description="Helical" evidence="5">
    <location>
        <begin position="47"/>
        <end position="71"/>
    </location>
</feature>
<evidence type="ECO:0000256" key="5">
    <source>
        <dbReference type="SAM" id="Phobius"/>
    </source>
</evidence>
<feature type="transmembrane region" description="Helical" evidence="5">
    <location>
        <begin position="176"/>
        <end position="199"/>
    </location>
</feature>
<keyword evidence="4 5" id="KW-0472">Membrane</keyword>
<dbReference type="EMBL" id="JBHUDJ010000014">
    <property type="protein sequence ID" value="MFD1588747.1"/>
    <property type="molecule type" value="Genomic_DNA"/>
</dbReference>
<keyword evidence="2 5" id="KW-0812">Transmembrane</keyword>
<dbReference type="Proteomes" id="UP001597119">
    <property type="component" value="Unassembled WGS sequence"/>
</dbReference>
<dbReference type="RefSeq" id="WP_247378404.1">
    <property type="nucleotide sequence ID" value="NZ_JALLGV010000005.1"/>
</dbReference>
<name>A0ABD6CHM0_9EURY</name>
<feature type="transmembrane region" description="Helical" evidence="5">
    <location>
        <begin position="291"/>
        <end position="313"/>
    </location>
</feature>
<keyword evidence="7" id="KW-0378">Hydrolase</keyword>
<dbReference type="InterPro" id="IPR035952">
    <property type="entry name" value="Rhomboid-like_sf"/>
</dbReference>
<reference evidence="7 8" key="1">
    <citation type="journal article" date="2019" name="Int. J. Syst. Evol. Microbiol.">
        <title>The Global Catalogue of Microorganisms (GCM) 10K type strain sequencing project: providing services to taxonomists for standard genome sequencing and annotation.</title>
        <authorList>
            <consortium name="The Broad Institute Genomics Platform"/>
            <consortium name="The Broad Institute Genome Sequencing Center for Infectious Disease"/>
            <person name="Wu L."/>
            <person name="Ma J."/>
        </authorList>
    </citation>
    <scope>NUCLEOTIDE SEQUENCE [LARGE SCALE GENOMIC DNA]</scope>
    <source>
        <strain evidence="7 8">CGMCC 1.12125</strain>
    </source>
</reference>